<name>M5EZ54_9HYPH</name>
<keyword evidence="2" id="KW-1185">Reference proteome</keyword>
<proteinExistence type="predicted"/>
<reference evidence="1 2" key="1">
    <citation type="submission" date="2013-02" db="EMBL/GenBank/DDBJ databases">
        <authorList>
            <person name="Genoscope - CEA"/>
        </authorList>
    </citation>
    <scope>NUCLEOTIDE SEQUENCE [LARGE SCALE GENOMIC DNA]</scope>
    <source>
        <strain evidence="1 2">STM 2683</strain>
    </source>
</reference>
<protein>
    <recommendedName>
        <fullName evidence="3">Phytanoyl-CoA dioxygenase</fullName>
    </recommendedName>
</protein>
<evidence type="ECO:0000313" key="2">
    <source>
        <dbReference type="Proteomes" id="UP000012062"/>
    </source>
</evidence>
<evidence type="ECO:0000313" key="1">
    <source>
        <dbReference type="EMBL" id="CCV09235.1"/>
    </source>
</evidence>
<sequence>METTGYPYSAAYLETVPCRDFQLKAGDIALIDGGFIHGVRHSGNGKPRLVLNSFFGFARPDLVLWWT</sequence>
<gene>
    <name evidence="1" type="ORF">MESS2_930008</name>
</gene>
<dbReference type="Proteomes" id="UP000012062">
    <property type="component" value="Unassembled WGS sequence"/>
</dbReference>
<evidence type="ECO:0008006" key="3">
    <source>
        <dbReference type="Google" id="ProtNLM"/>
    </source>
</evidence>
<accession>M5EZ54</accession>
<comment type="caution">
    <text evidence="1">The sequence shown here is derived from an EMBL/GenBank/DDBJ whole genome shotgun (WGS) entry which is preliminary data.</text>
</comment>
<dbReference type="EMBL" id="CAUM01000165">
    <property type="protein sequence ID" value="CCV09235.1"/>
    <property type="molecule type" value="Genomic_DNA"/>
</dbReference>
<organism evidence="1 2">
    <name type="scientific">Mesorhizobium metallidurans STM 2683</name>
    <dbReference type="NCBI Taxonomy" id="1297569"/>
    <lineage>
        <taxon>Bacteria</taxon>
        <taxon>Pseudomonadati</taxon>
        <taxon>Pseudomonadota</taxon>
        <taxon>Alphaproteobacteria</taxon>
        <taxon>Hyphomicrobiales</taxon>
        <taxon>Phyllobacteriaceae</taxon>
        <taxon>Mesorhizobium</taxon>
    </lineage>
</organism>
<dbReference type="AlphaFoldDB" id="M5EZ54"/>